<dbReference type="Gene3D" id="3.10.20.90">
    <property type="entry name" value="Phosphatidylinositol 3-kinase Catalytic Subunit, Chain A, domain 1"/>
    <property type="match status" value="1"/>
</dbReference>
<dbReference type="PROSITE" id="PS50030">
    <property type="entry name" value="UBA"/>
    <property type="match status" value="2"/>
</dbReference>
<feature type="compositionally biased region" description="Polar residues" evidence="1">
    <location>
        <begin position="320"/>
        <end position="332"/>
    </location>
</feature>
<dbReference type="PANTHER" id="PTHR12948">
    <property type="entry name" value="NEDD8 ULTIMATE BUSTER-1 BS4 PROTEIN"/>
    <property type="match status" value="1"/>
</dbReference>
<evidence type="ECO:0000259" key="2">
    <source>
        <dbReference type="PROSITE" id="PS50030"/>
    </source>
</evidence>
<feature type="domain" description="UBA" evidence="2">
    <location>
        <begin position="368"/>
        <end position="409"/>
    </location>
</feature>
<accession>A0A7S3K1G6</accession>
<name>A0A7S3K1G6_9STRA</name>
<gene>
    <name evidence="3" type="ORF">ALAG00032_LOCUS11106</name>
</gene>
<reference evidence="3" key="1">
    <citation type="submission" date="2021-01" db="EMBL/GenBank/DDBJ databases">
        <authorList>
            <person name="Corre E."/>
            <person name="Pelletier E."/>
            <person name="Niang G."/>
            <person name="Scheremetjew M."/>
            <person name="Finn R."/>
            <person name="Kale V."/>
            <person name="Holt S."/>
            <person name="Cochrane G."/>
            <person name="Meng A."/>
            <person name="Brown T."/>
            <person name="Cohen L."/>
        </authorList>
    </citation>
    <scope>NUCLEOTIDE SEQUENCE</scope>
    <source>
        <strain evidence="3">CCMP1510</strain>
    </source>
</reference>
<proteinExistence type="predicted"/>
<dbReference type="CDD" id="cd14270">
    <property type="entry name" value="UBA"/>
    <property type="match status" value="1"/>
</dbReference>
<dbReference type="PANTHER" id="PTHR12948:SF3">
    <property type="entry name" value="NEDD8 ULTIMATE BUSTER 1"/>
    <property type="match status" value="1"/>
</dbReference>
<dbReference type="EMBL" id="HBIJ01016657">
    <property type="protein sequence ID" value="CAE0370329.1"/>
    <property type="molecule type" value="Transcribed_RNA"/>
</dbReference>
<dbReference type="AlphaFoldDB" id="A0A7S3K1G6"/>
<dbReference type="InterPro" id="IPR009060">
    <property type="entry name" value="UBA-like_sf"/>
</dbReference>
<dbReference type="InterPro" id="IPR039749">
    <property type="entry name" value="NUB1"/>
</dbReference>
<dbReference type="GO" id="GO:2000058">
    <property type="term" value="P:regulation of ubiquitin-dependent protein catabolic process"/>
    <property type="evidence" value="ECO:0007669"/>
    <property type="project" value="TreeGrafter"/>
</dbReference>
<protein>
    <recommendedName>
        <fullName evidence="2">UBA domain-containing protein</fullName>
    </recommendedName>
</protein>
<dbReference type="Pfam" id="PF00627">
    <property type="entry name" value="UBA"/>
    <property type="match status" value="2"/>
</dbReference>
<feature type="region of interest" description="Disordered" evidence="1">
    <location>
        <begin position="313"/>
        <end position="336"/>
    </location>
</feature>
<dbReference type="InterPro" id="IPR015940">
    <property type="entry name" value="UBA"/>
</dbReference>
<feature type="domain" description="UBA" evidence="2">
    <location>
        <begin position="13"/>
        <end position="53"/>
    </location>
</feature>
<dbReference type="SMART" id="SM00165">
    <property type="entry name" value="UBA"/>
    <property type="match status" value="2"/>
</dbReference>
<evidence type="ECO:0000313" key="3">
    <source>
        <dbReference type="EMBL" id="CAE0370329.1"/>
    </source>
</evidence>
<evidence type="ECO:0000256" key="1">
    <source>
        <dbReference type="SAM" id="MobiDB-lite"/>
    </source>
</evidence>
<dbReference type="SUPFAM" id="SSF46934">
    <property type="entry name" value="UBA-like"/>
    <property type="match status" value="2"/>
</dbReference>
<dbReference type="Gene3D" id="1.10.8.10">
    <property type="entry name" value="DNA helicase RuvA subunit, C-terminal domain"/>
    <property type="match status" value="2"/>
</dbReference>
<organism evidence="3">
    <name type="scientific">Aureoumbra lagunensis</name>
    <dbReference type="NCBI Taxonomy" id="44058"/>
    <lineage>
        <taxon>Eukaryota</taxon>
        <taxon>Sar</taxon>
        <taxon>Stramenopiles</taxon>
        <taxon>Ochrophyta</taxon>
        <taxon>Pelagophyceae</taxon>
        <taxon>Pelagomonadales</taxon>
        <taxon>Aureoumbra</taxon>
    </lineage>
</organism>
<dbReference type="CDD" id="cd01767">
    <property type="entry name" value="UBX"/>
    <property type="match status" value="1"/>
</dbReference>
<sequence length="412" mass="44605">MKFVGRLGGGSRKRDEEDLRSLVAMGFDRSAALTALQASGGRLERAIERLTTQQSAPAQPVKQFDRDIDIDREVEALVSDDSEAARCLLTVLIDVAASPSGNVHRVLPIKGNTPIPMALAAGNRAGERVLKAVGYQVHTGSGTLALTKYNADQLVLVKASLERAVTRLDTLGISSTAQELNAVRKTAQQNRKLVAASFAGTNEPQGVGAMLVFVLPSGVTIRRKFDSDHTLDKVIRFLATVDDTPPDFNDRGSWRVLVDGPAPAWWCDAWSIVDADNPSRTFQPEHAFQTLNHLGLWPSATLRIQDSSTNMISFSSSSSQQKQKAPSLTSATKPKPSELIRRVENRFDQQPLSSISGTRKQHFNVAKSVDKVPGLAQLIGMGFTEDNARSALRASDGNLQRALDTLLRGASS</sequence>